<comment type="caution">
    <text evidence="1">The sequence shown here is derived from an EMBL/GenBank/DDBJ whole genome shotgun (WGS) entry which is preliminary data.</text>
</comment>
<name>A0ABR6BAY0_9PSEU</name>
<accession>A0ABR6BAY0</accession>
<protein>
    <submittedName>
        <fullName evidence="1">Uncharacterized protein</fullName>
    </submittedName>
</protein>
<dbReference type="EMBL" id="JACJID010000001">
    <property type="protein sequence ID" value="MBA8924020.1"/>
    <property type="molecule type" value="Genomic_DNA"/>
</dbReference>
<sequence>MATGPEHYREAEKLLRMAADTENTTLASDCEQAAKVHATLALAAATALMTTAGDNTPTVQDAEEWRRVASALPPFEFAGDA</sequence>
<dbReference type="Proteomes" id="UP000517916">
    <property type="component" value="Unassembled WGS sequence"/>
</dbReference>
<evidence type="ECO:0000313" key="1">
    <source>
        <dbReference type="EMBL" id="MBA8924020.1"/>
    </source>
</evidence>
<dbReference type="RefSeq" id="WP_182836530.1">
    <property type="nucleotide sequence ID" value="NZ_BAAABQ010000065.1"/>
</dbReference>
<proteinExistence type="predicted"/>
<organism evidence="1 2">
    <name type="scientific">Kutzneria viridogrisea</name>
    <dbReference type="NCBI Taxonomy" id="47990"/>
    <lineage>
        <taxon>Bacteria</taxon>
        <taxon>Bacillati</taxon>
        <taxon>Actinomycetota</taxon>
        <taxon>Actinomycetes</taxon>
        <taxon>Pseudonocardiales</taxon>
        <taxon>Pseudonocardiaceae</taxon>
        <taxon>Kutzneria</taxon>
    </lineage>
</organism>
<keyword evidence="2" id="KW-1185">Reference proteome</keyword>
<gene>
    <name evidence="1" type="ORF">BC739_001217</name>
</gene>
<reference evidence="1 2" key="1">
    <citation type="submission" date="2020-08" db="EMBL/GenBank/DDBJ databases">
        <title>Genomic Encyclopedia of Archaeal and Bacterial Type Strains, Phase II (KMG-II): from individual species to whole genera.</title>
        <authorList>
            <person name="Goeker M."/>
        </authorList>
    </citation>
    <scope>NUCLEOTIDE SEQUENCE [LARGE SCALE GENOMIC DNA]</scope>
    <source>
        <strain evidence="1 2">DSM 43850</strain>
    </source>
</reference>
<evidence type="ECO:0000313" key="2">
    <source>
        <dbReference type="Proteomes" id="UP000517916"/>
    </source>
</evidence>